<feature type="compositionally biased region" description="Basic and acidic residues" evidence="1">
    <location>
        <begin position="165"/>
        <end position="193"/>
    </location>
</feature>
<protein>
    <submittedName>
        <fullName evidence="3">Uncharacterized protein</fullName>
    </submittedName>
</protein>
<dbReference type="AlphaFoldDB" id="A0AAU2JN53"/>
<keyword evidence="2" id="KW-0812">Transmembrane</keyword>
<accession>A0AAU2JN53</accession>
<keyword evidence="2" id="KW-1133">Transmembrane helix</keyword>
<name>A0AAU2JN53_9ACTN</name>
<feature type="transmembrane region" description="Helical" evidence="2">
    <location>
        <begin position="49"/>
        <end position="65"/>
    </location>
</feature>
<sequence>MTPYRRPLARVLLAGAVVLVAGALATRRWGGSHGGLVLLGRASEHLIAMGWPAPAALAGAVLPAVRTPALRIALSATLGLGVPVLFLAGLLSGLAGGQEQTRSAPAPGRDDRRPVVEEGRAMIDPLWFVYVHEGDRPWERRRAVGHFNGDASGNELAEAVWTPRPDPHDHLGRRGPRGDDRPGGRPDRIVSVG</sequence>
<evidence type="ECO:0000256" key="2">
    <source>
        <dbReference type="SAM" id="Phobius"/>
    </source>
</evidence>
<dbReference type="EMBL" id="CP108264">
    <property type="protein sequence ID" value="WTU72887.1"/>
    <property type="molecule type" value="Genomic_DNA"/>
</dbReference>
<evidence type="ECO:0000313" key="3">
    <source>
        <dbReference type="EMBL" id="WTU72887.1"/>
    </source>
</evidence>
<organism evidence="3">
    <name type="scientific">Streptomyces sp. NBC_00049</name>
    <dbReference type="NCBI Taxonomy" id="2903617"/>
    <lineage>
        <taxon>Bacteria</taxon>
        <taxon>Bacillati</taxon>
        <taxon>Actinomycetota</taxon>
        <taxon>Actinomycetes</taxon>
        <taxon>Kitasatosporales</taxon>
        <taxon>Streptomycetaceae</taxon>
        <taxon>Streptomyces</taxon>
    </lineage>
</organism>
<keyword evidence="2" id="KW-0472">Membrane</keyword>
<feature type="region of interest" description="Disordered" evidence="1">
    <location>
        <begin position="159"/>
        <end position="193"/>
    </location>
</feature>
<evidence type="ECO:0000256" key="1">
    <source>
        <dbReference type="SAM" id="MobiDB-lite"/>
    </source>
</evidence>
<proteinExistence type="predicted"/>
<feature type="transmembrane region" description="Helical" evidence="2">
    <location>
        <begin position="72"/>
        <end position="95"/>
    </location>
</feature>
<gene>
    <name evidence="3" type="ORF">OG327_05740</name>
</gene>
<reference evidence="3" key="1">
    <citation type="submission" date="2022-10" db="EMBL/GenBank/DDBJ databases">
        <title>The complete genomes of actinobacterial strains from the NBC collection.</title>
        <authorList>
            <person name="Joergensen T.S."/>
            <person name="Alvarez Arevalo M."/>
            <person name="Sterndorff E.B."/>
            <person name="Faurdal D."/>
            <person name="Vuksanovic O."/>
            <person name="Mourched A.-S."/>
            <person name="Charusanti P."/>
            <person name="Shaw S."/>
            <person name="Blin K."/>
            <person name="Weber T."/>
        </authorList>
    </citation>
    <scope>NUCLEOTIDE SEQUENCE</scope>
    <source>
        <strain evidence="3">NBC_00049</strain>
    </source>
</reference>